<reference evidence="4" key="1">
    <citation type="journal article" date="2023" name="Access Microbiol">
        <title>De-novo genome assembly for Akanthomyces muscarius, a biocontrol agent of insect agricultural pests.</title>
        <authorList>
            <person name="Erdos Z."/>
            <person name="Studholme D.J."/>
            <person name="Raymond B."/>
            <person name="Sharma M."/>
        </authorList>
    </citation>
    <scope>NUCLEOTIDE SEQUENCE</scope>
    <source>
        <strain evidence="4">Ve6</strain>
    </source>
</reference>
<dbReference type="EMBL" id="JAJHUN010000008">
    <property type="protein sequence ID" value="KAJ4154018.1"/>
    <property type="molecule type" value="Genomic_DNA"/>
</dbReference>
<proteinExistence type="predicted"/>
<dbReference type="Gene3D" id="3.40.50.1820">
    <property type="entry name" value="alpha/beta hydrolase"/>
    <property type="match status" value="2"/>
</dbReference>
<accession>A0A9W8UM17</accession>
<dbReference type="InterPro" id="IPR002018">
    <property type="entry name" value="CarbesteraseB"/>
</dbReference>
<dbReference type="SUPFAM" id="SSF53474">
    <property type="entry name" value="alpha/beta-Hydrolases"/>
    <property type="match status" value="1"/>
</dbReference>
<keyword evidence="5" id="KW-1185">Reference proteome</keyword>
<keyword evidence="1" id="KW-0812">Transmembrane</keyword>
<sequence>MRLTTVALAALPFSALAAPQIPSPPIPSPGEIPVDVPGGTVIGAVTGVESFHGIPFADPPPRTSFVCGHREGCSAAPSTFNATVFAPGCPQIPPNTTEVLLPKLLGKGMMPPHWPEDVIKGREDCLTVTVQRPKGTQAGARLSVLFFILAAASCFGFLGGAEVLADDRANLGLRDQRMGLEWVADNIASVGGDPDRVAIWDQLAGSISAFDQMAL</sequence>
<dbReference type="Pfam" id="PF00135">
    <property type="entry name" value="COesterase"/>
    <property type="match status" value="2"/>
</dbReference>
<evidence type="ECO:0000256" key="1">
    <source>
        <dbReference type="SAM" id="Phobius"/>
    </source>
</evidence>
<keyword evidence="1" id="KW-1133">Transmembrane helix</keyword>
<dbReference type="RefSeq" id="XP_056054676.1">
    <property type="nucleotide sequence ID" value="XM_056197648.1"/>
</dbReference>
<feature type="domain" description="Carboxylesterase type B" evidence="3">
    <location>
        <begin position="34"/>
        <end position="152"/>
    </location>
</feature>
<comment type="caution">
    <text evidence="4">The sequence shown here is derived from an EMBL/GenBank/DDBJ whole genome shotgun (WGS) entry which is preliminary data.</text>
</comment>
<evidence type="ECO:0000313" key="5">
    <source>
        <dbReference type="Proteomes" id="UP001144673"/>
    </source>
</evidence>
<dbReference type="InterPro" id="IPR050309">
    <property type="entry name" value="Type-B_Carboxylest/Lipase"/>
</dbReference>
<feature type="chain" id="PRO_5040936308" description="Carboxylesterase type B domain-containing protein" evidence="2">
    <location>
        <begin position="18"/>
        <end position="215"/>
    </location>
</feature>
<evidence type="ECO:0000259" key="3">
    <source>
        <dbReference type="Pfam" id="PF00135"/>
    </source>
</evidence>
<dbReference type="Proteomes" id="UP001144673">
    <property type="component" value="Chromosome 5"/>
</dbReference>
<feature type="signal peptide" evidence="2">
    <location>
        <begin position="1"/>
        <end position="17"/>
    </location>
</feature>
<dbReference type="InterPro" id="IPR029058">
    <property type="entry name" value="AB_hydrolase_fold"/>
</dbReference>
<protein>
    <recommendedName>
        <fullName evidence="3">Carboxylesterase type B domain-containing protein</fullName>
    </recommendedName>
</protein>
<evidence type="ECO:0000313" key="4">
    <source>
        <dbReference type="EMBL" id="KAJ4154018.1"/>
    </source>
</evidence>
<name>A0A9W8UM17_AKAMU</name>
<feature type="domain" description="Carboxylesterase type B" evidence="3">
    <location>
        <begin position="155"/>
        <end position="209"/>
    </location>
</feature>
<dbReference type="KEGG" id="amus:LMH87_010482"/>
<organism evidence="4 5">
    <name type="scientific">Akanthomyces muscarius</name>
    <name type="common">Entomopathogenic fungus</name>
    <name type="synonym">Lecanicillium muscarium</name>
    <dbReference type="NCBI Taxonomy" id="2231603"/>
    <lineage>
        <taxon>Eukaryota</taxon>
        <taxon>Fungi</taxon>
        <taxon>Dikarya</taxon>
        <taxon>Ascomycota</taxon>
        <taxon>Pezizomycotina</taxon>
        <taxon>Sordariomycetes</taxon>
        <taxon>Hypocreomycetidae</taxon>
        <taxon>Hypocreales</taxon>
        <taxon>Cordycipitaceae</taxon>
        <taxon>Akanthomyces</taxon>
    </lineage>
</organism>
<dbReference type="GeneID" id="80897641"/>
<evidence type="ECO:0000256" key="2">
    <source>
        <dbReference type="SAM" id="SignalP"/>
    </source>
</evidence>
<dbReference type="AlphaFoldDB" id="A0A9W8UM17"/>
<keyword evidence="2" id="KW-0732">Signal</keyword>
<gene>
    <name evidence="4" type="ORF">LMH87_010482</name>
</gene>
<feature type="transmembrane region" description="Helical" evidence="1">
    <location>
        <begin position="142"/>
        <end position="165"/>
    </location>
</feature>
<dbReference type="PANTHER" id="PTHR11559">
    <property type="entry name" value="CARBOXYLESTERASE"/>
    <property type="match status" value="1"/>
</dbReference>
<keyword evidence="1" id="KW-0472">Membrane</keyword>